<evidence type="ECO:0000313" key="2">
    <source>
        <dbReference type="Proteomes" id="UP001140087"/>
    </source>
</evidence>
<accession>A0ACC1LH73</accession>
<sequence length="1243" mass="131606">MSDHLLLYSHSAAHSDDTIYPPAGTDSADASESKPDKDPGPRLRRPKSRPGNDAQMAPGMAVGGGPAAPSRSHHRRSVSLLGRLRHPAVAASPAGSPTSSESSSRDTRSDRTLAHTASSGSMRNQAHRHPAPPDAGSSGVNEPRRPTVHVLPPPSDAGPSARKRGSLRGDRPGFISQLLRGQQRSPRQPSPQPARHVARSPGTPPTRRPAADQSPARGAAAGIASAAEGGDHCRQPGPEHYHQQGPEHYHSHCHFGPPAVGREFGRPDLEQPDPEHIMPSGYAVCSGPDGAFYVSNGPSGLGHMVSAAGDHHDASCRGPSDMNHYGPSIGWYGDEEMHAGERLASTLPVYEPIDMGRFQSQHDEYGRATRPVLPDARMLAPMASLADVYESGGMGDHRALSNRELRFAVENHMLVEQHRYLIRDLGHARSAISALKQVVQAKEERCEHFEAVNLELQQRIALLESILTPDQRRQLAGLPCAFVAGSSDYSGPAGALTGPADDSTDNAARASQPGGFPASDAGGVGAGRDDDDWGHPRGGPAPPPPVAEPHAERRHGGRPLSGFATGYTFTERPVHQLPRVFSGDYSTSEVQAMETSVEALASAITAMPRDLDSVEDIIASKMPSSADLCSDDLEPSPAVTKPRSRFLSVLRRPSRTSSVAESAGRPARNRRRSVSLGNSANPHRRQQPVAVDQPVPGGRDRSRPNSDMAMTASCPVLTAAAPQPQQRQASGSRYPAGLGLSDGDSSTGVSRAPSASGQGSLESMATHGSQRKRASQRLSLSAQPRRSTSAPSRPHSVQVASRRSWLSQLFGGRGAAAEPKSRDTANDEVDSADELDDFAGVKPRRRRVMTQSSDEMSRFLGKLGLESAPPHAGASAGVLEDVVDVSGEDEERASRPSLSVAEIRRQTLDALNGTLRGAPAPLAASRSPPTSPPETAIGTPTSARWRQPDAAAASASIRRLGLSSPPAGDSSRRDRDSAASYGRSRRAQSWVQGTDTADGDADCHSQRWAPGLWPPQSLAAHAAARSPVAAVAHTWSPRGSSESGRRASDEARLLSPRGSMRAPGSSPWEMVKMPDGRNFPLSPGRSGSSPSQPARALAYFEDSAVPDADELTAAARRSLSLRMSRTSFRQAEPLPESEDTGAAEDDGRRSASTLSRPGSIGPLELAQSPRNPALARVASAVQPKCRSLLRQLTPKAARAAPRALLDSLQPQPAVTPDDPPPPPADHDAPSARRAKKWWTAVLG</sequence>
<name>A0ACC1LH73_9FUNG</name>
<comment type="caution">
    <text evidence="1">The sequence shown here is derived from an EMBL/GenBank/DDBJ whole genome shotgun (WGS) entry which is preliminary data.</text>
</comment>
<dbReference type="EMBL" id="JANBUN010000010">
    <property type="protein sequence ID" value="KAJ2808204.1"/>
    <property type="molecule type" value="Genomic_DNA"/>
</dbReference>
<gene>
    <name evidence="1" type="ORF">H4R21_000160</name>
</gene>
<proteinExistence type="predicted"/>
<dbReference type="Proteomes" id="UP001140087">
    <property type="component" value="Unassembled WGS sequence"/>
</dbReference>
<organism evidence="1 2">
    <name type="scientific">Coemansia helicoidea</name>
    <dbReference type="NCBI Taxonomy" id="1286919"/>
    <lineage>
        <taxon>Eukaryota</taxon>
        <taxon>Fungi</taxon>
        <taxon>Fungi incertae sedis</taxon>
        <taxon>Zoopagomycota</taxon>
        <taxon>Kickxellomycotina</taxon>
        <taxon>Kickxellomycetes</taxon>
        <taxon>Kickxellales</taxon>
        <taxon>Kickxellaceae</taxon>
        <taxon>Coemansia</taxon>
    </lineage>
</organism>
<reference evidence="1" key="1">
    <citation type="submission" date="2022-07" db="EMBL/GenBank/DDBJ databases">
        <title>Phylogenomic reconstructions and comparative analyses of Kickxellomycotina fungi.</title>
        <authorList>
            <person name="Reynolds N.K."/>
            <person name="Stajich J.E."/>
            <person name="Barry K."/>
            <person name="Grigoriev I.V."/>
            <person name="Crous P."/>
            <person name="Smith M.E."/>
        </authorList>
    </citation>
    <scope>NUCLEOTIDE SEQUENCE</scope>
    <source>
        <strain evidence="1">BCRC 34780</strain>
    </source>
</reference>
<protein>
    <submittedName>
        <fullName evidence="1">Uncharacterized protein</fullName>
    </submittedName>
</protein>
<keyword evidence="2" id="KW-1185">Reference proteome</keyword>
<evidence type="ECO:0000313" key="1">
    <source>
        <dbReference type="EMBL" id="KAJ2808204.1"/>
    </source>
</evidence>